<feature type="compositionally biased region" description="Basic and acidic residues" evidence="1">
    <location>
        <begin position="66"/>
        <end position="77"/>
    </location>
</feature>
<evidence type="ECO:0000256" key="2">
    <source>
        <dbReference type="SAM" id="SignalP"/>
    </source>
</evidence>
<protein>
    <submittedName>
        <fullName evidence="3">Uncharacterized protein</fullName>
    </submittedName>
</protein>
<proteinExistence type="predicted"/>
<sequence>MIRRLFFSVQSLALVSTRIGNAQLLSAYEQAYGSWDIKLAKNIFAGRRWHVQTLANENIDGVGSSDLRRRSSRRNEEGDGDLQLLFPDMPRERRGTLDDNDDIQHRPRNEHICTSTKSVRSVSCILNLEKNGKFSLSLVEEAYEEANRNEKSATGKNTPPSLQCHPTSIKHQPLRGEWYLTPNPYCVTDRHYDELLLVSEPRMRRRSKIIEKARVELRCQVWGRYGAGAVRKKIGLKHGRIRGRMTHGTIVIVKENVEEGIVSVKKGKRSPITRDVVGTFGGRAIVDIESLGGDHGSLDNAREFPGEEEGEDDGLDFGDNFDEFGVLRPIDR</sequence>
<evidence type="ECO:0000313" key="3">
    <source>
        <dbReference type="EMBL" id="KAL3800684.1"/>
    </source>
</evidence>
<keyword evidence="4" id="KW-1185">Reference proteome</keyword>
<organism evidence="3 4">
    <name type="scientific">Stephanodiscus triporus</name>
    <dbReference type="NCBI Taxonomy" id="2934178"/>
    <lineage>
        <taxon>Eukaryota</taxon>
        <taxon>Sar</taxon>
        <taxon>Stramenopiles</taxon>
        <taxon>Ochrophyta</taxon>
        <taxon>Bacillariophyta</taxon>
        <taxon>Coscinodiscophyceae</taxon>
        <taxon>Thalassiosirophycidae</taxon>
        <taxon>Stephanodiscales</taxon>
        <taxon>Stephanodiscaceae</taxon>
        <taxon>Stephanodiscus</taxon>
    </lineage>
</organism>
<feature type="signal peptide" evidence="2">
    <location>
        <begin position="1"/>
        <end position="22"/>
    </location>
</feature>
<feature type="region of interest" description="Disordered" evidence="1">
    <location>
        <begin position="62"/>
        <end position="86"/>
    </location>
</feature>
<keyword evidence="2" id="KW-0732">Signal</keyword>
<reference evidence="3 4" key="1">
    <citation type="submission" date="2024-10" db="EMBL/GenBank/DDBJ databases">
        <title>Updated reference genomes for cyclostephanoid diatoms.</title>
        <authorList>
            <person name="Roberts W.R."/>
            <person name="Alverson A.J."/>
        </authorList>
    </citation>
    <scope>NUCLEOTIDE SEQUENCE [LARGE SCALE GENOMIC DNA]</scope>
    <source>
        <strain evidence="3 4">AJA276-08</strain>
    </source>
</reference>
<gene>
    <name evidence="3" type="ORF">ACHAW5_011376</name>
</gene>
<dbReference type="EMBL" id="JALLAZ020000211">
    <property type="protein sequence ID" value="KAL3800684.1"/>
    <property type="molecule type" value="Genomic_DNA"/>
</dbReference>
<accession>A0ABD3QL56</accession>
<feature type="compositionally biased region" description="Basic and acidic residues" evidence="1">
    <location>
        <begin position="296"/>
        <end position="305"/>
    </location>
</feature>
<evidence type="ECO:0000256" key="1">
    <source>
        <dbReference type="SAM" id="MobiDB-lite"/>
    </source>
</evidence>
<comment type="caution">
    <text evidence="3">The sequence shown here is derived from an EMBL/GenBank/DDBJ whole genome shotgun (WGS) entry which is preliminary data.</text>
</comment>
<dbReference type="Proteomes" id="UP001530315">
    <property type="component" value="Unassembled WGS sequence"/>
</dbReference>
<feature type="region of interest" description="Disordered" evidence="1">
    <location>
        <begin position="296"/>
        <end position="320"/>
    </location>
</feature>
<evidence type="ECO:0000313" key="4">
    <source>
        <dbReference type="Proteomes" id="UP001530315"/>
    </source>
</evidence>
<dbReference type="AlphaFoldDB" id="A0ABD3QL56"/>
<feature type="compositionally biased region" description="Acidic residues" evidence="1">
    <location>
        <begin position="306"/>
        <end position="320"/>
    </location>
</feature>
<feature type="chain" id="PRO_5044759437" evidence="2">
    <location>
        <begin position="23"/>
        <end position="332"/>
    </location>
</feature>
<name>A0ABD3QL56_9STRA</name>